<dbReference type="Gene3D" id="3.90.1140.10">
    <property type="entry name" value="Cyclic phosphodiesterase"/>
    <property type="match status" value="1"/>
</dbReference>
<reference evidence="2 3" key="1">
    <citation type="journal article" date="2008" name="Int. J. Syst. Evol. Microbiol.">
        <title>Description of Roseateles aquatilis sp. nov. and Roseateles terrae sp. nov., in the class Betaproteobacteria, and emended description of the genus Roseateles.</title>
        <authorList>
            <person name="Gomila M."/>
            <person name="Bowien B."/>
            <person name="Falsen E."/>
            <person name="Moore E.R."/>
            <person name="Lalucat J."/>
        </authorList>
    </citation>
    <scope>NUCLEOTIDE SEQUENCE [LARGE SCALE GENOMIC DNA]</scope>
    <source>
        <strain evidence="2 3">CCUG 48205</strain>
    </source>
</reference>
<sequence length="186" mass="20648">MSPMTVHALFFCLRPDRQTASRLNGVSGELVRRLGLRAKPPRTERLHITLHHLGWYDDQTDEAETAAEVRQLAEAAAATLRHERLRVDFDQLLSFTRKARNLPLVLSGGACLDGVRAMRAALGARLQAVGLRTDPHFTPHLTLLYDDAVVMPQPLAVEGWDAVEFHLVDSLQGLSTHVALGCWTLD</sequence>
<gene>
    <name evidence="2" type="ORF">CDN99_10285</name>
</gene>
<dbReference type="PANTHER" id="PTHR35561:SF1">
    <property type="entry name" value="RNA 2',3'-CYCLIC PHOSPHODIESTERASE"/>
    <property type="match status" value="1"/>
</dbReference>
<evidence type="ECO:0000313" key="3">
    <source>
        <dbReference type="Proteomes" id="UP000197468"/>
    </source>
</evidence>
<dbReference type="InterPro" id="IPR009097">
    <property type="entry name" value="Cyclic_Pdiesterase"/>
</dbReference>
<dbReference type="AlphaFoldDB" id="A0A246JFZ8"/>
<dbReference type="PANTHER" id="PTHR35561">
    <property type="entry name" value="RNA 2',3'-CYCLIC PHOSPHODIESTERASE"/>
    <property type="match status" value="1"/>
</dbReference>
<dbReference type="Proteomes" id="UP000197468">
    <property type="component" value="Unassembled WGS sequence"/>
</dbReference>
<dbReference type="Pfam" id="PF13563">
    <property type="entry name" value="2_5_RNA_ligase2"/>
    <property type="match status" value="1"/>
</dbReference>
<evidence type="ECO:0000256" key="1">
    <source>
        <dbReference type="ARBA" id="ARBA00022801"/>
    </source>
</evidence>
<dbReference type="GO" id="GO:0004113">
    <property type="term" value="F:2',3'-cyclic-nucleotide 3'-phosphodiesterase activity"/>
    <property type="evidence" value="ECO:0007669"/>
    <property type="project" value="InterPro"/>
</dbReference>
<accession>A0A246JFZ8</accession>
<dbReference type="InterPro" id="IPR004175">
    <property type="entry name" value="RNA_CPDase"/>
</dbReference>
<dbReference type="GO" id="GO:0008664">
    <property type="term" value="F:RNA 2',3'-cyclic 3'-phosphodiesterase activity"/>
    <property type="evidence" value="ECO:0007669"/>
    <property type="project" value="InterPro"/>
</dbReference>
<proteinExistence type="predicted"/>
<keyword evidence="1" id="KW-0378">Hydrolase</keyword>
<dbReference type="SUPFAM" id="SSF55144">
    <property type="entry name" value="LigT-like"/>
    <property type="match status" value="1"/>
</dbReference>
<comment type="caution">
    <text evidence="2">The sequence shown here is derived from an EMBL/GenBank/DDBJ whole genome shotgun (WGS) entry which is preliminary data.</text>
</comment>
<name>A0A246JFZ8_9BURK</name>
<keyword evidence="3" id="KW-1185">Reference proteome</keyword>
<dbReference type="EMBL" id="NIOF01000003">
    <property type="protein sequence ID" value="OWQ91522.1"/>
    <property type="molecule type" value="Genomic_DNA"/>
</dbReference>
<evidence type="ECO:0000313" key="2">
    <source>
        <dbReference type="EMBL" id="OWQ91522.1"/>
    </source>
</evidence>
<evidence type="ECO:0008006" key="4">
    <source>
        <dbReference type="Google" id="ProtNLM"/>
    </source>
</evidence>
<organism evidence="2 3">
    <name type="scientific">Roseateles aquatilis</name>
    <dbReference type="NCBI Taxonomy" id="431061"/>
    <lineage>
        <taxon>Bacteria</taxon>
        <taxon>Pseudomonadati</taxon>
        <taxon>Pseudomonadota</taxon>
        <taxon>Betaproteobacteria</taxon>
        <taxon>Burkholderiales</taxon>
        <taxon>Sphaerotilaceae</taxon>
        <taxon>Roseateles</taxon>
    </lineage>
</organism>
<protein>
    <recommendedName>
        <fullName evidence="4">2'-5' RNA ligase</fullName>
    </recommendedName>
</protein>